<dbReference type="AlphaFoldDB" id="A0A0D2G281"/>
<dbReference type="VEuPathDB" id="FungiDB:Z518_03273"/>
<dbReference type="HOGENOM" id="CLU_1103285_0_0_1"/>
<keyword evidence="3" id="KW-1185">Reference proteome</keyword>
<dbReference type="GeneID" id="25291344"/>
<feature type="compositionally biased region" description="Basic residues" evidence="1">
    <location>
        <begin position="241"/>
        <end position="252"/>
    </location>
</feature>
<evidence type="ECO:0000313" key="3">
    <source>
        <dbReference type="Proteomes" id="UP000053617"/>
    </source>
</evidence>
<gene>
    <name evidence="2" type="ORF">Z518_03273</name>
</gene>
<proteinExistence type="predicted"/>
<protein>
    <submittedName>
        <fullName evidence="2">Rhinocladiella mackenziei CBS 650.93 unplaced genomic scaffold supercont1.2, whole genome shotgun sequence</fullName>
    </submittedName>
</protein>
<feature type="region of interest" description="Disordered" evidence="1">
    <location>
        <begin position="155"/>
        <end position="252"/>
    </location>
</feature>
<dbReference type="Proteomes" id="UP000053617">
    <property type="component" value="Unassembled WGS sequence"/>
</dbReference>
<dbReference type="RefSeq" id="XP_013275753.1">
    <property type="nucleotide sequence ID" value="XM_013420299.1"/>
</dbReference>
<reference evidence="2 3" key="1">
    <citation type="submission" date="2015-01" db="EMBL/GenBank/DDBJ databases">
        <title>The Genome Sequence of Rhinocladiella mackenzie CBS 650.93.</title>
        <authorList>
            <consortium name="The Broad Institute Genomics Platform"/>
            <person name="Cuomo C."/>
            <person name="de Hoog S."/>
            <person name="Gorbushina A."/>
            <person name="Stielow B."/>
            <person name="Teixiera M."/>
            <person name="Abouelleil A."/>
            <person name="Chapman S.B."/>
            <person name="Priest M."/>
            <person name="Young S.K."/>
            <person name="Wortman J."/>
            <person name="Nusbaum C."/>
            <person name="Birren B."/>
        </authorList>
    </citation>
    <scope>NUCLEOTIDE SEQUENCE [LARGE SCALE GENOMIC DNA]</scope>
    <source>
        <strain evidence="2 3">CBS 650.93</strain>
    </source>
</reference>
<dbReference type="OrthoDB" id="5069016at2759"/>
<accession>A0A0D2G281</accession>
<feature type="compositionally biased region" description="Low complexity" evidence="1">
    <location>
        <begin position="180"/>
        <end position="193"/>
    </location>
</feature>
<organism evidence="2 3">
    <name type="scientific">Rhinocladiella mackenziei CBS 650.93</name>
    <dbReference type="NCBI Taxonomy" id="1442369"/>
    <lineage>
        <taxon>Eukaryota</taxon>
        <taxon>Fungi</taxon>
        <taxon>Dikarya</taxon>
        <taxon>Ascomycota</taxon>
        <taxon>Pezizomycotina</taxon>
        <taxon>Eurotiomycetes</taxon>
        <taxon>Chaetothyriomycetidae</taxon>
        <taxon>Chaetothyriales</taxon>
        <taxon>Herpotrichiellaceae</taxon>
        <taxon>Rhinocladiella</taxon>
    </lineage>
</organism>
<evidence type="ECO:0000256" key="1">
    <source>
        <dbReference type="SAM" id="MobiDB-lite"/>
    </source>
</evidence>
<evidence type="ECO:0000313" key="2">
    <source>
        <dbReference type="EMBL" id="KIX08617.1"/>
    </source>
</evidence>
<sequence>MSGVEALGAVAGTAQLASYVSRLILAIQRAISQLKDAPRRLQEHKNGLLVLASFLEFVSQTDYLLATEIQSYLAQIQSNVNTLLEVLDSSLRHATDKSVKRYWRVLINPRSEEQILNSFIALERDKSSLQLWLIGATGQSLHEIHHLIEVNMRPSKKRDCRVKPSQASKHEEAGSREVTIPQGAGAIAAGPGQDVEMQESPGRVVPGHLPGENTPNAAPRSSWEDWKQSSNLVTRAGKGAMQKRRMKAVRRK</sequence>
<dbReference type="EMBL" id="KN847476">
    <property type="protein sequence ID" value="KIX08617.1"/>
    <property type="molecule type" value="Genomic_DNA"/>
</dbReference>
<name>A0A0D2G281_9EURO</name>